<dbReference type="AlphaFoldDB" id="A0A7W8EJY6"/>
<dbReference type="PANTHER" id="PTHR48080">
    <property type="entry name" value="D-GALACTONATE DEHYDRATASE-RELATED"/>
    <property type="match status" value="1"/>
</dbReference>
<dbReference type="SUPFAM" id="SSF54826">
    <property type="entry name" value="Enolase N-terminal domain-like"/>
    <property type="match status" value="1"/>
</dbReference>
<evidence type="ECO:0000313" key="2">
    <source>
        <dbReference type="EMBL" id="MBB5082149.1"/>
    </source>
</evidence>
<dbReference type="EMBL" id="JACHIN010000012">
    <property type="protein sequence ID" value="MBB5082149.1"/>
    <property type="molecule type" value="Genomic_DNA"/>
</dbReference>
<dbReference type="InterPro" id="IPR029065">
    <property type="entry name" value="Enolase_C-like"/>
</dbReference>
<sequence>MSLRVTAVERVTLRVPFTERSRPWNEILVSKFAVVEVVRVRTNSPGLIGYGESLPHYTWARTTDATVARVLDRHPAELMGDDSLGAGLQMALYDLVGKALGVPVYQLLGQPMVRQWCPLAWWSTKMPARVLAEEAKDALADGYLAHKLKARPWFDIHEQVAAISAVTPDTYVLDLDWNGMLRTPGEAVEVLRELDRSPRVGVYESPVLQSDVAGQKALRARVDRPLAEHYNKTLFPVWMREDAIDGFVSCNAGVAGTIAQGLQAAAFNKDLFLQIVGPGLTTAWTLHLGAVLTHARWPAVTCLNIYADDLITTPIEISGGYARVPESPGLGVEFDEEALERWRVPDGFATSPSRKLLGFHLGDGRVRRYAGIEQLFEECRYVGNLPVQPRGADLEVQEDDGTAEFDRRYREAERAPVWE</sequence>
<evidence type="ECO:0000259" key="1">
    <source>
        <dbReference type="SMART" id="SM00922"/>
    </source>
</evidence>
<dbReference type="Pfam" id="PF13378">
    <property type="entry name" value="MR_MLE_C"/>
    <property type="match status" value="1"/>
</dbReference>
<organism evidence="2 3">
    <name type="scientific">Nonomuraea endophytica</name>
    <dbReference type="NCBI Taxonomy" id="714136"/>
    <lineage>
        <taxon>Bacteria</taxon>
        <taxon>Bacillati</taxon>
        <taxon>Actinomycetota</taxon>
        <taxon>Actinomycetes</taxon>
        <taxon>Streptosporangiales</taxon>
        <taxon>Streptosporangiaceae</taxon>
        <taxon>Nonomuraea</taxon>
    </lineage>
</organism>
<dbReference type="Gene3D" id="3.30.390.10">
    <property type="entry name" value="Enolase-like, N-terminal domain"/>
    <property type="match status" value="1"/>
</dbReference>
<keyword evidence="3" id="KW-1185">Reference proteome</keyword>
<dbReference type="Proteomes" id="UP000568380">
    <property type="component" value="Unassembled WGS sequence"/>
</dbReference>
<accession>A0A7W8EJY6</accession>
<dbReference type="SUPFAM" id="SSF51604">
    <property type="entry name" value="Enolase C-terminal domain-like"/>
    <property type="match status" value="1"/>
</dbReference>
<gene>
    <name evidence="2" type="ORF">HNR40_007644</name>
</gene>
<name>A0A7W8EJY6_9ACTN</name>
<comment type="caution">
    <text evidence="2">The sequence shown here is derived from an EMBL/GenBank/DDBJ whole genome shotgun (WGS) entry which is preliminary data.</text>
</comment>
<dbReference type="InterPro" id="IPR013342">
    <property type="entry name" value="Mandelate_racemase_C"/>
</dbReference>
<reference evidence="2 3" key="1">
    <citation type="submission" date="2020-08" db="EMBL/GenBank/DDBJ databases">
        <title>Genomic Encyclopedia of Type Strains, Phase IV (KMG-IV): sequencing the most valuable type-strain genomes for metagenomic binning, comparative biology and taxonomic classification.</title>
        <authorList>
            <person name="Goeker M."/>
        </authorList>
    </citation>
    <scope>NUCLEOTIDE SEQUENCE [LARGE SCALE GENOMIC DNA]</scope>
    <source>
        <strain evidence="2 3">DSM 45385</strain>
    </source>
</reference>
<dbReference type="InterPro" id="IPR036849">
    <property type="entry name" value="Enolase-like_C_sf"/>
</dbReference>
<dbReference type="InterPro" id="IPR029017">
    <property type="entry name" value="Enolase-like_N"/>
</dbReference>
<dbReference type="RefSeq" id="WP_221341315.1">
    <property type="nucleotide sequence ID" value="NZ_JACHIN010000012.1"/>
</dbReference>
<evidence type="ECO:0000313" key="3">
    <source>
        <dbReference type="Proteomes" id="UP000568380"/>
    </source>
</evidence>
<proteinExistence type="predicted"/>
<dbReference type="Gene3D" id="3.20.20.120">
    <property type="entry name" value="Enolase-like C-terminal domain"/>
    <property type="match status" value="1"/>
</dbReference>
<dbReference type="SMART" id="SM00922">
    <property type="entry name" value="MR_MLE"/>
    <property type="match status" value="1"/>
</dbReference>
<dbReference type="InterPro" id="IPR034593">
    <property type="entry name" value="DgoD-like"/>
</dbReference>
<feature type="domain" description="Mandelate racemase/muconate lactonizing enzyme C-terminal" evidence="1">
    <location>
        <begin position="128"/>
        <end position="225"/>
    </location>
</feature>
<protein>
    <submittedName>
        <fullName evidence="2">L-alanine-DL-glutamate epimerase-like enolase superfamily enzyme</fullName>
    </submittedName>
</protein>